<comment type="caution">
    <text evidence="3">The sequence shown here is derived from an EMBL/GenBank/DDBJ whole genome shotgun (WGS) entry which is preliminary data.</text>
</comment>
<comment type="subcellular location">
    <subcellularLocation>
        <location evidence="2">Cytoplasm</location>
    </subcellularLocation>
</comment>
<dbReference type="InterPro" id="IPR015946">
    <property type="entry name" value="KH_dom-like_a/b"/>
</dbReference>
<dbReference type="InterPro" id="IPR000238">
    <property type="entry name" value="RbfA"/>
</dbReference>
<name>A0A9W6D5S8_9BACT</name>
<dbReference type="Pfam" id="PF02033">
    <property type="entry name" value="RBFA"/>
    <property type="match status" value="1"/>
</dbReference>
<proteinExistence type="inferred from homology"/>
<comment type="similarity">
    <text evidence="2">Belongs to the RbfA family.</text>
</comment>
<dbReference type="PANTHER" id="PTHR33515:SF1">
    <property type="entry name" value="RIBOSOME-BINDING FACTOR A, CHLOROPLASTIC-RELATED"/>
    <property type="match status" value="1"/>
</dbReference>
<accession>A0A9W6D5S8</accession>
<protein>
    <recommendedName>
        <fullName evidence="2">Ribosome-binding factor A</fullName>
    </recommendedName>
</protein>
<dbReference type="RefSeq" id="WP_281793137.1">
    <property type="nucleotide sequence ID" value="NZ_BSDR01000001.1"/>
</dbReference>
<dbReference type="InterPro" id="IPR023799">
    <property type="entry name" value="RbfA_dom_sf"/>
</dbReference>
<dbReference type="PANTHER" id="PTHR33515">
    <property type="entry name" value="RIBOSOME-BINDING FACTOR A, CHLOROPLASTIC-RELATED"/>
    <property type="match status" value="1"/>
</dbReference>
<comment type="function">
    <text evidence="2">One of several proteins that assist in the late maturation steps of the functional core of the 30S ribosomal subunit. Associates with free 30S ribosomal subunits (but not with 30S subunits that are part of 70S ribosomes or polysomes). Required for efficient processing of 16S rRNA. May interact with the 5'-terminal helix region of 16S rRNA.</text>
</comment>
<evidence type="ECO:0000313" key="3">
    <source>
        <dbReference type="EMBL" id="GLI33881.1"/>
    </source>
</evidence>
<keyword evidence="1 2" id="KW-0690">Ribosome biogenesis</keyword>
<dbReference type="InterPro" id="IPR020053">
    <property type="entry name" value="Ribosome-bd_factorA_CS"/>
</dbReference>
<keyword evidence="4" id="KW-1185">Reference proteome</keyword>
<dbReference type="SUPFAM" id="SSF89919">
    <property type="entry name" value="Ribosome-binding factor A, RbfA"/>
    <property type="match status" value="1"/>
</dbReference>
<organism evidence="3 4">
    <name type="scientific">Desulforhabdus amnigena</name>
    <dbReference type="NCBI Taxonomy" id="40218"/>
    <lineage>
        <taxon>Bacteria</taxon>
        <taxon>Pseudomonadati</taxon>
        <taxon>Thermodesulfobacteriota</taxon>
        <taxon>Syntrophobacteria</taxon>
        <taxon>Syntrophobacterales</taxon>
        <taxon>Syntrophobacteraceae</taxon>
        <taxon>Desulforhabdus</taxon>
    </lineage>
</organism>
<dbReference type="AlphaFoldDB" id="A0A9W6D5S8"/>
<dbReference type="GO" id="GO:0043024">
    <property type="term" value="F:ribosomal small subunit binding"/>
    <property type="evidence" value="ECO:0007669"/>
    <property type="project" value="TreeGrafter"/>
</dbReference>
<reference evidence="3" key="1">
    <citation type="submission" date="2022-12" db="EMBL/GenBank/DDBJ databases">
        <title>Reference genome sequencing for broad-spectrum identification of bacterial and archaeal isolates by mass spectrometry.</title>
        <authorList>
            <person name="Sekiguchi Y."/>
            <person name="Tourlousse D.M."/>
        </authorList>
    </citation>
    <scope>NUCLEOTIDE SEQUENCE</scope>
    <source>
        <strain evidence="3">ASRB1</strain>
    </source>
</reference>
<dbReference type="HAMAP" id="MF_00003">
    <property type="entry name" value="RbfA"/>
    <property type="match status" value="1"/>
</dbReference>
<dbReference type="GO" id="GO:0005829">
    <property type="term" value="C:cytosol"/>
    <property type="evidence" value="ECO:0007669"/>
    <property type="project" value="TreeGrafter"/>
</dbReference>
<dbReference type="Proteomes" id="UP001144372">
    <property type="component" value="Unassembled WGS sequence"/>
</dbReference>
<dbReference type="Gene3D" id="3.30.300.20">
    <property type="match status" value="1"/>
</dbReference>
<dbReference type="NCBIfam" id="TIGR00082">
    <property type="entry name" value="rbfA"/>
    <property type="match status" value="1"/>
</dbReference>
<evidence type="ECO:0000256" key="1">
    <source>
        <dbReference type="ARBA" id="ARBA00022517"/>
    </source>
</evidence>
<evidence type="ECO:0000256" key="2">
    <source>
        <dbReference type="HAMAP-Rule" id="MF_00003"/>
    </source>
</evidence>
<dbReference type="EMBL" id="BSDR01000001">
    <property type="protein sequence ID" value="GLI33881.1"/>
    <property type="molecule type" value="Genomic_DNA"/>
</dbReference>
<keyword evidence="2" id="KW-0963">Cytoplasm</keyword>
<comment type="subunit">
    <text evidence="2">Monomer. Binds 30S ribosomal subunits, but not 50S ribosomal subunits or 70S ribosomes.</text>
</comment>
<evidence type="ECO:0000313" key="4">
    <source>
        <dbReference type="Proteomes" id="UP001144372"/>
    </source>
</evidence>
<dbReference type="GO" id="GO:0030490">
    <property type="term" value="P:maturation of SSU-rRNA"/>
    <property type="evidence" value="ECO:0007669"/>
    <property type="project" value="UniProtKB-UniRule"/>
</dbReference>
<sequence>MEYKRSDRIADLLQKEIADLVFRRVKDPRVTSVTISGVDVTADLKHARVYYCVMGSPTEEEKQSVAQGLNKAKGFIRQELGKRLYIRYVPQITFCYDQSFEYGDKIERILKGLHENE</sequence>
<gene>
    <name evidence="2 3" type="primary">rbfA</name>
    <name evidence="3" type="ORF">DAMNIGENAA_13140</name>
</gene>
<dbReference type="PROSITE" id="PS01319">
    <property type="entry name" value="RBFA"/>
    <property type="match status" value="1"/>
</dbReference>